<dbReference type="RefSeq" id="WP_036444737.1">
    <property type="nucleotide sequence ID" value="NZ_JACKVC010000034.1"/>
</dbReference>
<dbReference type="GO" id="GO:0016705">
    <property type="term" value="F:oxidoreductase activity, acting on paired donors, with incorporation or reduction of molecular oxygen"/>
    <property type="evidence" value="ECO:0007669"/>
    <property type="project" value="InterPro"/>
</dbReference>
<evidence type="ECO:0000313" key="4">
    <source>
        <dbReference type="Proteomes" id="UP001141659"/>
    </source>
</evidence>
<comment type="caution">
    <text evidence="2">The sequence shown here is derived from an EMBL/GenBank/DDBJ whole genome shotgun (WGS) entry which is preliminary data.</text>
</comment>
<dbReference type="InterPro" id="IPR011251">
    <property type="entry name" value="Luciferase-like_dom"/>
</dbReference>
<keyword evidence="5" id="KW-1185">Reference proteome</keyword>
<feature type="domain" description="Luciferase-like" evidence="1">
    <location>
        <begin position="6"/>
        <end position="110"/>
    </location>
</feature>
<dbReference type="PANTHER" id="PTHR30137:SF6">
    <property type="entry name" value="LUCIFERASE-LIKE MONOOXYGENASE"/>
    <property type="match status" value="1"/>
</dbReference>
<name>A0AAW5TI12_9MYCO</name>
<dbReference type="Proteomes" id="UP001558474">
    <property type="component" value="Unassembled WGS sequence"/>
</dbReference>
<evidence type="ECO:0000313" key="3">
    <source>
        <dbReference type="EMBL" id="MEX3738768.1"/>
    </source>
</evidence>
<sequence length="365" mass="39246">MTQLSVLDQVPVPRGTNSGTAIRNSVELASEAEDLGYASYWFAEHHLDQGRASSAPAILIALAIQATNRIKLGSAATVLPFHTSLEVAEEFGSLAAVAPGRVVLGLGRSKHGYGKSAPYREISEILSAVTAHPGSQDGDIAVAANGSDFLFELLGYLSNAPLTVPDDESRIREILNYLERPVAVVGGEEYRVSPGYQEDLGLAVFGGESGWSATIAAKYGLPLYVNAHSVKNDIVGTVRRYRDDFQPSKRLDSPYVGVSAHAIAAETDELGRRLEETYLRTLASLRARGTYLPSEPVTGGGFIEPDSQKFADSRALSFAGSPGFVVDKLRSLTDSVVADEILISTIVYAPEDRRASYRLIAENWD</sequence>
<dbReference type="Proteomes" id="UP001141659">
    <property type="component" value="Unassembled WGS sequence"/>
</dbReference>
<dbReference type="EMBL" id="JBDLOU010000018">
    <property type="protein sequence ID" value="MEX3738768.1"/>
    <property type="molecule type" value="Genomic_DNA"/>
</dbReference>
<dbReference type="AlphaFoldDB" id="A0AAW5TI12"/>
<dbReference type="InterPro" id="IPR036661">
    <property type="entry name" value="Luciferase-like_sf"/>
</dbReference>
<dbReference type="Pfam" id="PF00296">
    <property type="entry name" value="Bac_luciferase"/>
    <property type="match status" value="1"/>
</dbReference>
<dbReference type="Gene3D" id="3.20.20.30">
    <property type="entry name" value="Luciferase-like domain"/>
    <property type="match status" value="1"/>
</dbReference>
<protein>
    <submittedName>
        <fullName evidence="2">LLM class flavin-dependent oxidoreductase</fullName>
    </submittedName>
</protein>
<gene>
    <name evidence="3" type="ORF">ABFW12_11065</name>
    <name evidence="2" type="ORF">H5P34_32470</name>
</gene>
<proteinExistence type="predicted"/>
<evidence type="ECO:0000313" key="5">
    <source>
        <dbReference type="Proteomes" id="UP001558474"/>
    </source>
</evidence>
<dbReference type="EMBL" id="JACKVC010000034">
    <property type="protein sequence ID" value="MCV7392775.1"/>
    <property type="molecule type" value="Genomic_DNA"/>
</dbReference>
<evidence type="ECO:0000313" key="2">
    <source>
        <dbReference type="EMBL" id="MCV7392775.1"/>
    </source>
</evidence>
<dbReference type="InterPro" id="IPR050766">
    <property type="entry name" value="Bact_Lucif_Oxidored"/>
</dbReference>
<reference evidence="3 5" key="3">
    <citation type="submission" date="2024-04" db="EMBL/GenBank/DDBJ databases">
        <title>Genomic Markers of Mycobacteria.</title>
        <authorList>
            <person name="Soliman M.S."/>
            <person name="Elkholy A."/>
            <person name="Soliman N.S."/>
            <person name="Abbas A."/>
            <person name="Khayrat S."/>
            <person name="Shawky S."/>
        </authorList>
    </citation>
    <scope>NUCLEOTIDE SEQUENCE [LARGE SCALE GENOMIC DNA]</scope>
    <source>
        <strain evidence="3 5">Egy-CU-AM5</strain>
    </source>
</reference>
<dbReference type="GO" id="GO:0005829">
    <property type="term" value="C:cytosol"/>
    <property type="evidence" value="ECO:0007669"/>
    <property type="project" value="TreeGrafter"/>
</dbReference>
<reference evidence="2" key="2">
    <citation type="journal article" date="2022" name="BMC Genomics">
        <title>Comparative genome analysis of mycobacteria focusing on tRNA and non-coding RNA.</title>
        <authorList>
            <person name="Behra P.R.K."/>
            <person name="Pettersson B.M.F."/>
            <person name="Ramesh M."/>
            <person name="Das S."/>
            <person name="Dasgupta S."/>
            <person name="Kirsebom L.A."/>
        </authorList>
    </citation>
    <scope>NUCLEOTIDE SEQUENCE</scope>
    <source>
        <strain evidence="2">DSM 44242</strain>
    </source>
</reference>
<reference evidence="2" key="1">
    <citation type="submission" date="2020-07" db="EMBL/GenBank/DDBJ databases">
        <authorList>
            <person name="Pettersson B.M.F."/>
            <person name="Behra P.R.K."/>
            <person name="Ramesh M."/>
            <person name="Das S."/>
            <person name="Dasgupta S."/>
            <person name="Kirsebom L.A."/>
        </authorList>
    </citation>
    <scope>NUCLEOTIDE SEQUENCE</scope>
    <source>
        <strain evidence="2">DSM 44242</strain>
    </source>
</reference>
<dbReference type="SUPFAM" id="SSF51679">
    <property type="entry name" value="Bacterial luciferase-like"/>
    <property type="match status" value="1"/>
</dbReference>
<accession>A0AAW5TI12</accession>
<dbReference type="PANTHER" id="PTHR30137">
    <property type="entry name" value="LUCIFERASE-LIKE MONOOXYGENASE"/>
    <property type="match status" value="1"/>
</dbReference>
<evidence type="ECO:0000259" key="1">
    <source>
        <dbReference type="Pfam" id="PF00296"/>
    </source>
</evidence>
<organism evidence="2 4">
    <name type="scientific">Mycolicibacterium porcinum</name>
    <dbReference type="NCBI Taxonomy" id="39693"/>
    <lineage>
        <taxon>Bacteria</taxon>
        <taxon>Bacillati</taxon>
        <taxon>Actinomycetota</taxon>
        <taxon>Actinomycetes</taxon>
        <taxon>Mycobacteriales</taxon>
        <taxon>Mycobacteriaceae</taxon>
        <taxon>Mycolicibacterium</taxon>
    </lineage>
</organism>